<evidence type="ECO:0000313" key="6">
    <source>
        <dbReference type="EMBL" id="TDR48450.1"/>
    </source>
</evidence>
<dbReference type="PANTHER" id="PTHR43563:SF1">
    <property type="entry name" value="AMINE OXIDASE [FLAVIN-CONTAINING] B"/>
    <property type="match status" value="1"/>
</dbReference>
<evidence type="ECO:0000313" key="7">
    <source>
        <dbReference type="Proteomes" id="UP000295293"/>
    </source>
</evidence>
<evidence type="ECO:0000256" key="4">
    <source>
        <dbReference type="PIRSR" id="PIRSR601613-1"/>
    </source>
</evidence>
<feature type="binding site" evidence="4">
    <location>
        <begin position="100"/>
        <end position="101"/>
    </location>
    <ligand>
        <name>FAD</name>
        <dbReference type="ChEBI" id="CHEBI:57692"/>
    </ligand>
</feature>
<dbReference type="InterPro" id="IPR002937">
    <property type="entry name" value="Amino_oxidase"/>
</dbReference>
<evidence type="ECO:0000256" key="3">
    <source>
        <dbReference type="ARBA" id="ARBA00023002"/>
    </source>
</evidence>
<sequence>MTRTPLARLLARAYAIARSAAHRGVALDEVLQQADERRAARRRFLQQGALAASALAVGACTPLPQRREGGDPVVVIGAGIAGLSAAWQLRRAHRDVRVFEAQNRVGGRIYSLRDHFADQQVCELGGELIDSGHERMHRLVAELGLHLDDLIGTETPGLSDSWYFGGAARSEHEILQAFVPVAAAIARDQAVIGDGEIDSSSSAAIRSLDRLSLRDWFAQNGADGWLGELLDVAYTTEMGLECAEQSALNLLTFIEPDTEKFKLFGDSDERYHVTGGNDRVTTALGEKLGTAVETGCVLEALRQSATGRYTLSLRRGNASFEVQATQVILAIPFTTLREVKLDLDLPAPKREAIARLRYGTNAKLMIGYERRVWREGPRSNGSLMCDLGPQTTWETSRRQAGAAGILTNFTGGQHGVDIGSGTPKQQADQATAQLEAAFPGLLASRGTAREARFHWPSFRWTQGSYACFAPGDWTTIREHIAPNSGNLYFAGEHCSPDNQGFMEGGLESGEAVAAQILGRQNAAAMPLRRRLLGVA</sequence>
<comment type="caution">
    <text evidence="6">The sequence shown here is derived from an EMBL/GenBank/DDBJ whole genome shotgun (WGS) entry which is preliminary data.</text>
</comment>
<organism evidence="6 7">
    <name type="scientific">Tahibacter aquaticus</name>
    <dbReference type="NCBI Taxonomy" id="520092"/>
    <lineage>
        <taxon>Bacteria</taxon>
        <taxon>Pseudomonadati</taxon>
        <taxon>Pseudomonadota</taxon>
        <taxon>Gammaproteobacteria</taxon>
        <taxon>Lysobacterales</taxon>
        <taxon>Rhodanobacteraceae</taxon>
        <taxon>Tahibacter</taxon>
    </lineage>
</organism>
<name>A0A4R6Z988_9GAMM</name>
<dbReference type="Pfam" id="PF01593">
    <property type="entry name" value="Amino_oxidase"/>
    <property type="match status" value="1"/>
</dbReference>
<dbReference type="GO" id="GO:0016491">
    <property type="term" value="F:oxidoreductase activity"/>
    <property type="evidence" value="ECO:0007669"/>
    <property type="project" value="UniProtKB-KW"/>
</dbReference>
<keyword evidence="3" id="KW-0560">Oxidoreductase</keyword>
<dbReference type="PANTHER" id="PTHR43563">
    <property type="entry name" value="AMINE OXIDASE"/>
    <property type="match status" value="1"/>
</dbReference>
<evidence type="ECO:0000256" key="2">
    <source>
        <dbReference type="ARBA" id="ARBA00005995"/>
    </source>
</evidence>
<dbReference type="InterPro" id="IPR001613">
    <property type="entry name" value="Flavin_amine_oxidase"/>
</dbReference>
<dbReference type="Gene3D" id="3.90.660.10">
    <property type="match status" value="1"/>
</dbReference>
<protein>
    <submittedName>
        <fullName evidence="6">Monoamine oxidase</fullName>
    </submittedName>
</protein>
<dbReference type="OrthoDB" id="8845488at2"/>
<comment type="similarity">
    <text evidence="2">Belongs to the flavin monoamine oxidase family.</text>
</comment>
<feature type="binding site" evidence="4">
    <location>
        <position position="409"/>
    </location>
    <ligand>
        <name>substrate</name>
    </ligand>
</feature>
<dbReference type="InterPro" id="IPR036188">
    <property type="entry name" value="FAD/NAD-bd_sf"/>
</dbReference>
<accession>A0A4R6Z988</accession>
<evidence type="ECO:0000256" key="1">
    <source>
        <dbReference type="ARBA" id="ARBA00001974"/>
    </source>
</evidence>
<keyword evidence="7" id="KW-1185">Reference proteome</keyword>
<feature type="domain" description="Amine oxidase" evidence="5">
    <location>
        <begin position="80"/>
        <end position="517"/>
    </location>
</feature>
<dbReference type="Proteomes" id="UP000295293">
    <property type="component" value="Unassembled WGS sequence"/>
</dbReference>
<evidence type="ECO:0000259" key="5">
    <source>
        <dbReference type="Pfam" id="PF01593"/>
    </source>
</evidence>
<dbReference type="SUPFAM" id="SSF51905">
    <property type="entry name" value="FAD/NAD(P)-binding domain"/>
    <property type="match status" value="1"/>
</dbReference>
<dbReference type="EMBL" id="SNZH01000001">
    <property type="protein sequence ID" value="TDR48450.1"/>
    <property type="molecule type" value="Genomic_DNA"/>
</dbReference>
<dbReference type="PRINTS" id="PR00757">
    <property type="entry name" value="AMINEOXDASEF"/>
</dbReference>
<gene>
    <name evidence="6" type="ORF">DFR29_10170</name>
</gene>
<reference evidence="6 7" key="1">
    <citation type="submission" date="2019-03" db="EMBL/GenBank/DDBJ databases">
        <title>Genomic Encyclopedia of Type Strains, Phase IV (KMG-IV): sequencing the most valuable type-strain genomes for metagenomic binning, comparative biology and taxonomic classification.</title>
        <authorList>
            <person name="Goeker M."/>
        </authorList>
    </citation>
    <scope>NUCLEOTIDE SEQUENCE [LARGE SCALE GENOMIC DNA]</scope>
    <source>
        <strain evidence="6 7">DSM 21667</strain>
    </source>
</reference>
<comment type="cofactor">
    <cofactor evidence="1">
        <name>FAD</name>
        <dbReference type="ChEBI" id="CHEBI:57692"/>
    </cofactor>
</comment>
<dbReference type="Gene3D" id="1.10.405.10">
    <property type="entry name" value="Guanine Nucleotide Dissociation Inhibitor, domain 1"/>
    <property type="match status" value="1"/>
</dbReference>
<dbReference type="SUPFAM" id="SSF54373">
    <property type="entry name" value="FAD-linked reductases, C-terminal domain"/>
    <property type="match status" value="1"/>
</dbReference>
<dbReference type="AlphaFoldDB" id="A0A4R6Z988"/>
<proteinExistence type="inferred from homology"/>
<dbReference type="InterPro" id="IPR050703">
    <property type="entry name" value="Flavin_MAO"/>
</dbReference>
<dbReference type="Gene3D" id="3.50.50.60">
    <property type="entry name" value="FAD/NAD(P)-binding domain"/>
    <property type="match status" value="1"/>
</dbReference>
<dbReference type="RefSeq" id="WP_133816577.1">
    <property type="nucleotide sequence ID" value="NZ_SNZH01000001.1"/>
</dbReference>